<keyword evidence="7" id="KW-0653">Protein transport</keyword>
<dbReference type="AlphaFoldDB" id="A0A6H2HD54"/>
<keyword evidence="6 13" id="KW-0732">Signal</keyword>
<comment type="subcellular location">
    <subcellularLocation>
        <location evidence="1">Cell outer membrane</location>
        <topology evidence="1">Lipid-anchor</topology>
    </subcellularLocation>
</comment>
<evidence type="ECO:0000256" key="13">
    <source>
        <dbReference type="SAM" id="SignalP"/>
    </source>
</evidence>
<name>A0A6H2HD54_9BURK</name>
<dbReference type="KEGG" id="pvac:HC248_02722"/>
<evidence type="ECO:0000256" key="7">
    <source>
        <dbReference type="ARBA" id="ARBA00022927"/>
    </source>
</evidence>
<evidence type="ECO:0000256" key="5">
    <source>
        <dbReference type="ARBA" id="ARBA00022448"/>
    </source>
</evidence>
<keyword evidence="15" id="KW-1185">Reference proteome</keyword>
<dbReference type="Proteomes" id="UP000502041">
    <property type="component" value="Chromosome"/>
</dbReference>
<accession>A0A6H2HD54</accession>
<feature type="chain" id="PRO_5026081460" description="Outer-membrane lipoprotein LolB" evidence="13">
    <location>
        <begin position="23"/>
        <end position="164"/>
    </location>
</feature>
<keyword evidence="8" id="KW-0472">Membrane</keyword>
<dbReference type="EMBL" id="CP051461">
    <property type="protein sequence ID" value="QJC57396.1"/>
    <property type="molecule type" value="Genomic_DNA"/>
</dbReference>
<comment type="similarity">
    <text evidence="2">Belongs to the LolB family.</text>
</comment>
<keyword evidence="5" id="KW-0813">Transport</keyword>
<comment type="subunit">
    <text evidence="3">Monomer.</text>
</comment>
<dbReference type="InterPro" id="IPR004565">
    <property type="entry name" value="OM_lipoprot_LolB"/>
</dbReference>
<evidence type="ECO:0000256" key="3">
    <source>
        <dbReference type="ARBA" id="ARBA00011245"/>
    </source>
</evidence>
<dbReference type="PROSITE" id="PS51257">
    <property type="entry name" value="PROKAR_LIPOPROTEIN"/>
    <property type="match status" value="1"/>
</dbReference>
<evidence type="ECO:0000256" key="10">
    <source>
        <dbReference type="ARBA" id="ARBA00023186"/>
    </source>
</evidence>
<dbReference type="Pfam" id="PF03550">
    <property type="entry name" value="LolB"/>
    <property type="match status" value="1"/>
</dbReference>
<dbReference type="SUPFAM" id="SSF89392">
    <property type="entry name" value="Prokaryotic lipoproteins and lipoprotein localization factors"/>
    <property type="match status" value="1"/>
</dbReference>
<evidence type="ECO:0000256" key="8">
    <source>
        <dbReference type="ARBA" id="ARBA00023136"/>
    </source>
</evidence>
<gene>
    <name evidence="14" type="primary">lolB</name>
    <name evidence="14" type="ORF">HC248_02722</name>
</gene>
<dbReference type="InterPro" id="IPR029046">
    <property type="entry name" value="LolA/LolB/LppX"/>
</dbReference>
<evidence type="ECO:0000256" key="6">
    <source>
        <dbReference type="ARBA" id="ARBA00022729"/>
    </source>
</evidence>
<evidence type="ECO:0000313" key="15">
    <source>
        <dbReference type="Proteomes" id="UP000502041"/>
    </source>
</evidence>
<feature type="signal peptide" evidence="13">
    <location>
        <begin position="1"/>
        <end position="22"/>
    </location>
</feature>
<dbReference type="Gene3D" id="2.50.20.10">
    <property type="entry name" value="Lipoprotein localisation LolA/LolB/LppX"/>
    <property type="match status" value="1"/>
</dbReference>
<keyword evidence="9" id="KW-0564">Palmitate</keyword>
<keyword evidence="11" id="KW-0998">Cell outer membrane</keyword>
<keyword evidence="12 14" id="KW-0449">Lipoprotein</keyword>
<organism evidence="14 15">
    <name type="scientific">Polaromonas vacuolata</name>
    <dbReference type="NCBI Taxonomy" id="37448"/>
    <lineage>
        <taxon>Bacteria</taxon>
        <taxon>Pseudomonadati</taxon>
        <taxon>Pseudomonadota</taxon>
        <taxon>Betaproteobacteria</taxon>
        <taxon>Burkholderiales</taxon>
        <taxon>Comamonadaceae</taxon>
        <taxon>Polaromonas</taxon>
    </lineage>
</organism>
<dbReference type="GO" id="GO:0015031">
    <property type="term" value="P:protein transport"/>
    <property type="evidence" value="ECO:0007669"/>
    <property type="project" value="UniProtKB-KW"/>
</dbReference>
<protein>
    <recommendedName>
        <fullName evidence="4">Outer-membrane lipoprotein LolB</fullName>
    </recommendedName>
</protein>
<evidence type="ECO:0000256" key="11">
    <source>
        <dbReference type="ARBA" id="ARBA00023237"/>
    </source>
</evidence>
<evidence type="ECO:0000256" key="1">
    <source>
        <dbReference type="ARBA" id="ARBA00004459"/>
    </source>
</evidence>
<keyword evidence="10" id="KW-0143">Chaperone</keyword>
<proteinExistence type="inferred from homology"/>
<evidence type="ECO:0000256" key="12">
    <source>
        <dbReference type="ARBA" id="ARBA00023288"/>
    </source>
</evidence>
<evidence type="ECO:0000256" key="9">
    <source>
        <dbReference type="ARBA" id="ARBA00023139"/>
    </source>
</evidence>
<reference evidence="14 15" key="1">
    <citation type="submission" date="2020-04" db="EMBL/GenBank/DDBJ databases">
        <title>Complete genome of a Psychrophilic, Marine, Gas Vacuolate Bacterium Polaromonas vacuolata KCTC 22033T.</title>
        <authorList>
            <person name="Hwang K."/>
            <person name="Kim K.M."/>
        </authorList>
    </citation>
    <scope>NUCLEOTIDE SEQUENCE [LARGE SCALE GENOMIC DNA]</scope>
    <source>
        <strain evidence="14 15">KCTC 22033</strain>
    </source>
</reference>
<evidence type="ECO:0000313" key="14">
    <source>
        <dbReference type="EMBL" id="QJC57396.1"/>
    </source>
</evidence>
<sequence>MSRRSLAFAGLVSSALIMSGCASTPTSINQQDQTDVWAGRLSLQIHSEPAQAFFAGFELRGNAQQGELSLTSPIGSTLGLMRWSPGQATLATGGEIKRYSSTDELIEKSTGAAIPLSALFDWLRGTNTVLSGWTADLSRQQDGRIDATRRSPAPLTQLRIVLNQ</sequence>
<evidence type="ECO:0000256" key="2">
    <source>
        <dbReference type="ARBA" id="ARBA00009696"/>
    </source>
</evidence>
<dbReference type="GO" id="GO:0009279">
    <property type="term" value="C:cell outer membrane"/>
    <property type="evidence" value="ECO:0007669"/>
    <property type="project" value="UniProtKB-SubCell"/>
</dbReference>
<evidence type="ECO:0000256" key="4">
    <source>
        <dbReference type="ARBA" id="ARBA00016202"/>
    </source>
</evidence>